<dbReference type="InterPro" id="IPR016181">
    <property type="entry name" value="Acyl_CoA_acyltransferase"/>
</dbReference>
<evidence type="ECO:0000313" key="4">
    <source>
        <dbReference type="Proteomes" id="UP000036168"/>
    </source>
</evidence>
<evidence type="ECO:0000259" key="1">
    <source>
        <dbReference type="Pfam" id="PF08445"/>
    </source>
</evidence>
<reference evidence="2 4" key="1">
    <citation type="journal article" date="2015" name="Int. J. Syst. Evol. Microbiol.">
        <title>Bacillus glycinifermentans sp. nov., isolated from fermented soybean paste.</title>
        <authorList>
            <person name="Kim S.J."/>
            <person name="Dunlap C.A."/>
            <person name="Kwon S.W."/>
            <person name="Rooney A.P."/>
        </authorList>
    </citation>
    <scope>NUCLEOTIDE SEQUENCE [LARGE SCALE GENOMIC DNA]</scope>
    <source>
        <strain evidence="2 4">GO-13</strain>
    </source>
</reference>
<organism evidence="2 4">
    <name type="scientific">Bacillus glycinifermentans</name>
    <dbReference type="NCBI Taxonomy" id="1664069"/>
    <lineage>
        <taxon>Bacteria</taxon>
        <taxon>Bacillati</taxon>
        <taxon>Bacillota</taxon>
        <taxon>Bacilli</taxon>
        <taxon>Bacillales</taxon>
        <taxon>Bacillaceae</taxon>
        <taxon>Bacillus</taxon>
    </lineage>
</organism>
<dbReference type="Pfam" id="PF08445">
    <property type="entry name" value="FR47"/>
    <property type="match status" value="1"/>
</dbReference>
<name>A0A0T6BPU6_9BACI</name>
<dbReference type="AlphaFoldDB" id="A0A0T6BPU6"/>
<feature type="domain" description="GCN5-related N-acetyltransferase Rv2170-like" evidence="1">
    <location>
        <begin position="58"/>
        <end position="112"/>
    </location>
</feature>
<dbReference type="OrthoDB" id="3174529at2"/>
<dbReference type="SUPFAM" id="SSF55729">
    <property type="entry name" value="Acyl-CoA N-acyltransferases (Nat)"/>
    <property type="match status" value="1"/>
</dbReference>
<dbReference type="EMBL" id="LECW02000020">
    <property type="protein sequence ID" value="KRT93664.1"/>
    <property type="molecule type" value="Genomic_DNA"/>
</dbReference>
<dbReference type="EMBL" id="JARRTL010000014">
    <property type="protein sequence ID" value="MEC0486123.1"/>
    <property type="molecule type" value="Genomic_DNA"/>
</dbReference>
<evidence type="ECO:0000313" key="2">
    <source>
        <dbReference type="EMBL" id="KRT93664.1"/>
    </source>
</evidence>
<reference evidence="2" key="2">
    <citation type="submission" date="2015-10" db="EMBL/GenBank/DDBJ databases">
        <authorList>
            <person name="Gilbert D.G."/>
        </authorList>
    </citation>
    <scope>NUCLEOTIDE SEQUENCE</scope>
    <source>
        <strain evidence="2">GO-13</strain>
    </source>
</reference>
<evidence type="ECO:0000313" key="3">
    <source>
        <dbReference type="EMBL" id="MEC0486123.1"/>
    </source>
</evidence>
<gene>
    <name evidence="2" type="ORF">AB447_217875</name>
    <name evidence="3" type="ORF">P8828_15045</name>
</gene>
<dbReference type="Proteomes" id="UP000036168">
    <property type="component" value="Unassembled WGS sequence"/>
</dbReference>
<reference evidence="3 5" key="3">
    <citation type="submission" date="2023-03" db="EMBL/GenBank/DDBJ databases">
        <title>Agriculturally important microbes genome sequencing.</title>
        <authorList>
            <person name="Dunlap C."/>
        </authorList>
    </citation>
    <scope>NUCLEOTIDE SEQUENCE [LARGE SCALE GENOMIC DNA]</scope>
    <source>
        <strain evidence="3 5">CBP-3203</strain>
    </source>
</reference>
<comment type="caution">
    <text evidence="2">The sequence shown here is derived from an EMBL/GenBank/DDBJ whole genome shotgun (WGS) entry which is preliminary data.</text>
</comment>
<protein>
    <submittedName>
        <fullName evidence="3">GNAT family N-acetyltransferase</fullName>
    </submittedName>
</protein>
<dbReference type="RefSeq" id="WP_053071185.1">
    <property type="nucleotide sequence ID" value="NZ_CP023481.1"/>
</dbReference>
<proteinExistence type="predicted"/>
<dbReference type="InterPro" id="IPR013653">
    <property type="entry name" value="GCN5-like_dom"/>
</dbReference>
<evidence type="ECO:0000313" key="5">
    <source>
        <dbReference type="Proteomes" id="UP001341297"/>
    </source>
</evidence>
<dbReference type="Gene3D" id="3.40.630.30">
    <property type="match status" value="1"/>
</dbReference>
<sequence>MVTDWTYSFSEDAFLEAVSRKQAENIAAASVYLWEDRGKPSMARKARPTENGIAVNFVFTPKHERNKGYASSCVAAFSRKLLDEGFAFCCLYTDADNPTSNKIHTAIGYRPLDDAIAYVFDEYEKS</sequence>
<dbReference type="Proteomes" id="UP001341297">
    <property type="component" value="Unassembled WGS sequence"/>
</dbReference>
<keyword evidence="5" id="KW-1185">Reference proteome</keyword>
<accession>A0A0T6BPU6</accession>
<dbReference type="GO" id="GO:0016747">
    <property type="term" value="F:acyltransferase activity, transferring groups other than amino-acyl groups"/>
    <property type="evidence" value="ECO:0007669"/>
    <property type="project" value="InterPro"/>
</dbReference>